<dbReference type="RefSeq" id="WP_076382347.1">
    <property type="nucleotide sequence ID" value="NZ_AP017422.1"/>
</dbReference>
<gene>
    <name evidence="1" type="ORF">SAMN05421788_11359</name>
</gene>
<dbReference type="AlphaFoldDB" id="A0A1N7RF42"/>
<proteinExistence type="predicted"/>
<evidence type="ECO:0000313" key="2">
    <source>
        <dbReference type="Proteomes" id="UP000186917"/>
    </source>
</evidence>
<name>A0A1N7RF42_9BACT</name>
<accession>A0A1N7RF42</accession>
<evidence type="ECO:0000313" key="1">
    <source>
        <dbReference type="EMBL" id="SIT33699.1"/>
    </source>
</evidence>
<protein>
    <submittedName>
        <fullName evidence="1">Uncharacterized protein</fullName>
    </submittedName>
</protein>
<keyword evidence="2" id="KW-1185">Reference proteome</keyword>
<organism evidence="1 2">
    <name type="scientific">Filimonas lacunae</name>
    <dbReference type="NCBI Taxonomy" id="477680"/>
    <lineage>
        <taxon>Bacteria</taxon>
        <taxon>Pseudomonadati</taxon>
        <taxon>Bacteroidota</taxon>
        <taxon>Chitinophagia</taxon>
        <taxon>Chitinophagales</taxon>
        <taxon>Chitinophagaceae</taxon>
        <taxon>Filimonas</taxon>
    </lineage>
</organism>
<dbReference type="EMBL" id="FTOR01000013">
    <property type="protein sequence ID" value="SIT33699.1"/>
    <property type="molecule type" value="Genomic_DNA"/>
</dbReference>
<dbReference type="Proteomes" id="UP000186917">
    <property type="component" value="Unassembled WGS sequence"/>
</dbReference>
<sequence length="112" mass="12641">MKKKTGIDTYAVMVFDEIAAWCQRTGVLLQSIFPGEVSRYQQVKKRIELVARILEEGMSAGTKSSMRRMDYFDEVSSIIVAVADKHKRFQEMLVGKGGGNGKVSQFYKARRG</sequence>
<reference evidence="2" key="1">
    <citation type="submission" date="2017-01" db="EMBL/GenBank/DDBJ databases">
        <authorList>
            <person name="Varghese N."/>
            <person name="Submissions S."/>
        </authorList>
    </citation>
    <scope>NUCLEOTIDE SEQUENCE [LARGE SCALE GENOMIC DNA]</scope>
    <source>
        <strain evidence="2">DSM 21054</strain>
    </source>
</reference>